<dbReference type="OrthoDB" id="9787483at2"/>
<comment type="caution">
    <text evidence="5">The sequence shown here is derived from an EMBL/GenBank/DDBJ whole genome shotgun (WGS) entry which is preliminary data.</text>
</comment>
<dbReference type="NCBIfam" id="NF001237">
    <property type="entry name" value="PRK00207.1"/>
    <property type="match status" value="1"/>
</dbReference>
<evidence type="ECO:0000256" key="1">
    <source>
        <dbReference type="ARBA" id="ARBA00004496"/>
    </source>
</evidence>
<dbReference type="InterPro" id="IPR003787">
    <property type="entry name" value="Sulphur_relay_DsrE/F-like"/>
</dbReference>
<dbReference type="InterPro" id="IPR017463">
    <property type="entry name" value="Sulphur_relay_TusD/DsrE"/>
</dbReference>
<dbReference type="GO" id="GO:0097163">
    <property type="term" value="F:sulfur carrier activity"/>
    <property type="evidence" value="ECO:0007669"/>
    <property type="project" value="TreeGrafter"/>
</dbReference>
<sequence length="118" mass="13128">MKLAVLIHEGPYNHEASDSAYNFINAAIEKGHEIRGIFFYHDGVYNVTKLMEPPQDDRHIANRWSELGAKGIDIVVCIAAAKRRGIVDDVLVDNVRISGLGQLTMMAIEADRMVTFGD</sequence>
<dbReference type="AlphaFoldDB" id="A0A1Y2K6Q4"/>
<reference evidence="5 6" key="1">
    <citation type="journal article" date="2016" name="BMC Genomics">
        <title>Combined genomic and structural analyses of a cultured magnetotactic bacterium reveals its niche adaptation to a dynamic environment.</title>
        <authorList>
            <person name="Araujo A.C."/>
            <person name="Morillo V."/>
            <person name="Cypriano J."/>
            <person name="Teixeira L.C."/>
            <person name="Leao P."/>
            <person name="Lyra S."/>
            <person name="Almeida L.G."/>
            <person name="Bazylinski D.A."/>
            <person name="Vasconcellos A.T."/>
            <person name="Abreu F."/>
            <person name="Lins U."/>
        </authorList>
    </citation>
    <scope>NUCLEOTIDE SEQUENCE [LARGE SCALE GENOMIC DNA]</scope>
    <source>
        <strain evidence="5 6">IT-1</strain>
    </source>
</reference>
<evidence type="ECO:0000256" key="4">
    <source>
        <dbReference type="ARBA" id="ARBA00022679"/>
    </source>
</evidence>
<dbReference type="SUPFAM" id="SSF75169">
    <property type="entry name" value="DsrEFH-like"/>
    <property type="match status" value="1"/>
</dbReference>
<dbReference type="STRING" id="1434232.MAIT1_03515"/>
<dbReference type="GO" id="GO:1990228">
    <property type="term" value="C:sulfurtransferase complex"/>
    <property type="evidence" value="ECO:0007669"/>
    <property type="project" value="TreeGrafter"/>
</dbReference>
<dbReference type="NCBIfam" id="TIGR03012">
    <property type="entry name" value="sulf_tusD_dsrE"/>
    <property type="match status" value="1"/>
</dbReference>
<accession>A0A1Y2K6Q4</accession>
<proteinExistence type="inferred from homology"/>
<dbReference type="GO" id="GO:0002143">
    <property type="term" value="P:tRNA wobble position uridine thiolation"/>
    <property type="evidence" value="ECO:0007669"/>
    <property type="project" value="TreeGrafter"/>
</dbReference>
<evidence type="ECO:0000256" key="3">
    <source>
        <dbReference type="ARBA" id="ARBA00022490"/>
    </source>
</evidence>
<evidence type="ECO:0000313" key="6">
    <source>
        <dbReference type="Proteomes" id="UP000194003"/>
    </source>
</evidence>
<organism evidence="5 6">
    <name type="scientific">Magnetofaba australis IT-1</name>
    <dbReference type="NCBI Taxonomy" id="1434232"/>
    <lineage>
        <taxon>Bacteria</taxon>
        <taxon>Pseudomonadati</taxon>
        <taxon>Pseudomonadota</taxon>
        <taxon>Magnetococcia</taxon>
        <taxon>Magnetococcales</taxon>
        <taxon>Magnetococcaceae</taxon>
        <taxon>Magnetofaba</taxon>
    </lineage>
</organism>
<dbReference type="InterPro" id="IPR027396">
    <property type="entry name" value="DsrEFH-like"/>
</dbReference>
<comment type="similarity">
    <text evidence="2">Belongs to the DsrE/TusD family.</text>
</comment>
<evidence type="ECO:0000313" key="5">
    <source>
        <dbReference type="EMBL" id="OSM05342.1"/>
    </source>
</evidence>
<dbReference type="PANTHER" id="PTHR34874:SF3">
    <property type="entry name" value="SULFURTRANSFERASE TUSD"/>
    <property type="match status" value="1"/>
</dbReference>
<dbReference type="GO" id="GO:0016783">
    <property type="term" value="F:sulfurtransferase activity"/>
    <property type="evidence" value="ECO:0007669"/>
    <property type="project" value="InterPro"/>
</dbReference>
<dbReference type="RefSeq" id="WP_085441960.1">
    <property type="nucleotide sequence ID" value="NZ_LVJN01000018.1"/>
</dbReference>
<dbReference type="PANTHER" id="PTHR34874">
    <property type="entry name" value="PROTEIN YCHN"/>
    <property type="match status" value="1"/>
</dbReference>
<dbReference type="Gene3D" id="3.40.1260.10">
    <property type="entry name" value="DsrEFH-like"/>
    <property type="match status" value="1"/>
</dbReference>
<keyword evidence="6" id="KW-1185">Reference proteome</keyword>
<comment type="subcellular location">
    <subcellularLocation>
        <location evidence="1">Cytoplasm</location>
    </subcellularLocation>
</comment>
<evidence type="ECO:0000256" key="2">
    <source>
        <dbReference type="ARBA" id="ARBA00007067"/>
    </source>
</evidence>
<keyword evidence="3" id="KW-0963">Cytoplasm</keyword>
<gene>
    <name evidence="5" type="ORF">MAIT1_03515</name>
</gene>
<dbReference type="EMBL" id="LVJN01000018">
    <property type="protein sequence ID" value="OSM05342.1"/>
    <property type="molecule type" value="Genomic_DNA"/>
</dbReference>
<dbReference type="Proteomes" id="UP000194003">
    <property type="component" value="Unassembled WGS sequence"/>
</dbReference>
<keyword evidence="4" id="KW-0808">Transferase</keyword>
<protein>
    <submittedName>
        <fullName evidence="5">Putative DsrE family protein</fullName>
    </submittedName>
</protein>
<name>A0A1Y2K6Q4_9PROT</name>
<dbReference type="Pfam" id="PF02635">
    <property type="entry name" value="DsrE"/>
    <property type="match status" value="1"/>
</dbReference>